<dbReference type="AlphaFoldDB" id="A0A843WTQ1"/>
<protein>
    <submittedName>
        <fullName evidence="1">Uncharacterized protein</fullName>
    </submittedName>
</protein>
<feature type="non-terminal residue" evidence="1">
    <location>
        <position position="1"/>
    </location>
</feature>
<name>A0A843WTQ1_COLES</name>
<accession>A0A843WTQ1</accession>
<dbReference type="PANTHER" id="PTHR35707">
    <property type="entry name" value="OS06G0608100 PROTEIN"/>
    <property type="match status" value="1"/>
</dbReference>
<proteinExistence type="predicted"/>
<dbReference type="Proteomes" id="UP000652761">
    <property type="component" value="Unassembled WGS sequence"/>
</dbReference>
<organism evidence="1 2">
    <name type="scientific">Colocasia esculenta</name>
    <name type="common">Wild taro</name>
    <name type="synonym">Arum esculentum</name>
    <dbReference type="NCBI Taxonomy" id="4460"/>
    <lineage>
        <taxon>Eukaryota</taxon>
        <taxon>Viridiplantae</taxon>
        <taxon>Streptophyta</taxon>
        <taxon>Embryophyta</taxon>
        <taxon>Tracheophyta</taxon>
        <taxon>Spermatophyta</taxon>
        <taxon>Magnoliopsida</taxon>
        <taxon>Liliopsida</taxon>
        <taxon>Araceae</taxon>
        <taxon>Aroideae</taxon>
        <taxon>Colocasieae</taxon>
        <taxon>Colocasia</taxon>
    </lineage>
</organism>
<dbReference type="PANTHER" id="PTHR35707:SF1">
    <property type="entry name" value="SPC7 KINETOCHORE PROTEIN DOMAIN-CONTAINING PROTEIN"/>
    <property type="match status" value="1"/>
</dbReference>
<sequence>MRGNWKRGKVEGQALKCGICVPYVGELMGWAMAWMLSKTGEVLDVLEDLVGELQKARKFERLCSDVQTLGKCHDLGQQKRLSDIKLLKETLLYEQAKLQLKSIKRD</sequence>
<evidence type="ECO:0000313" key="1">
    <source>
        <dbReference type="EMBL" id="MQM11196.1"/>
    </source>
</evidence>
<reference evidence="1" key="1">
    <citation type="submission" date="2017-07" db="EMBL/GenBank/DDBJ databases">
        <title>Taro Niue Genome Assembly and Annotation.</title>
        <authorList>
            <person name="Atibalentja N."/>
            <person name="Keating K."/>
            <person name="Fields C.J."/>
        </authorList>
    </citation>
    <scope>NUCLEOTIDE SEQUENCE</scope>
    <source>
        <strain evidence="1">Niue_2</strain>
        <tissue evidence="1">Leaf</tissue>
    </source>
</reference>
<comment type="caution">
    <text evidence="1">The sequence shown here is derived from an EMBL/GenBank/DDBJ whole genome shotgun (WGS) entry which is preliminary data.</text>
</comment>
<dbReference type="EMBL" id="NMUH01004897">
    <property type="protein sequence ID" value="MQM11196.1"/>
    <property type="molecule type" value="Genomic_DNA"/>
</dbReference>
<gene>
    <name evidence="1" type="ORF">Taro_044102</name>
</gene>
<evidence type="ECO:0000313" key="2">
    <source>
        <dbReference type="Proteomes" id="UP000652761"/>
    </source>
</evidence>
<keyword evidence="2" id="KW-1185">Reference proteome</keyword>